<evidence type="ECO:0000256" key="4">
    <source>
        <dbReference type="ARBA" id="ARBA00022741"/>
    </source>
</evidence>
<name>Q39Q47_GEOMG</name>
<dbReference type="GO" id="GO:0003924">
    <property type="term" value="F:GTPase activity"/>
    <property type="evidence" value="ECO:0007669"/>
    <property type="project" value="InterPro"/>
</dbReference>
<dbReference type="PANTHER" id="PTHR43721">
    <property type="entry name" value="ELONGATION FACTOR TU-RELATED"/>
    <property type="match status" value="1"/>
</dbReference>
<dbReference type="eggNOG" id="COG3276">
    <property type="taxonomic scope" value="Bacteria"/>
</dbReference>
<dbReference type="CDD" id="cd15491">
    <property type="entry name" value="selB_III"/>
    <property type="match status" value="1"/>
</dbReference>
<evidence type="ECO:0000313" key="10">
    <source>
        <dbReference type="EMBL" id="ABB33627.1"/>
    </source>
</evidence>
<dbReference type="InterPro" id="IPR036388">
    <property type="entry name" value="WH-like_DNA-bd_sf"/>
</dbReference>
<dbReference type="InterPro" id="IPR031157">
    <property type="entry name" value="G_TR_CS"/>
</dbReference>
<dbReference type="Pfam" id="PF09107">
    <property type="entry name" value="WHD_3rd_SelB"/>
    <property type="match status" value="1"/>
</dbReference>
<dbReference type="Gene3D" id="2.40.30.10">
    <property type="entry name" value="Translation factors"/>
    <property type="match status" value="1"/>
</dbReference>
<dbReference type="Pfam" id="PF03144">
    <property type="entry name" value="GTP_EFTU_D2"/>
    <property type="match status" value="1"/>
</dbReference>
<dbReference type="FunFam" id="2.40.30.10:FF:000224">
    <property type="entry name" value="Selenocysteine-specific translation elongation factor"/>
    <property type="match status" value="1"/>
</dbReference>
<dbReference type="CDD" id="cd03696">
    <property type="entry name" value="SelB_II"/>
    <property type="match status" value="1"/>
</dbReference>
<keyword evidence="10" id="KW-0251">Elongation factor</keyword>
<keyword evidence="11" id="KW-1185">Reference proteome</keyword>
<dbReference type="InterPro" id="IPR050055">
    <property type="entry name" value="EF-Tu_GTPase"/>
</dbReference>
<accession>Q39Q47</accession>
<dbReference type="SUPFAM" id="SSF46785">
    <property type="entry name" value="Winged helix' DNA-binding domain"/>
    <property type="match status" value="3"/>
</dbReference>
<dbReference type="RefSeq" id="WP_011366189.1">
    <property type="nucleotide sequence ID" value="NC_007517.1"/>
</dbReference>
<evidence type="ECO:0000256" key="3">
    <source>
        <dbReference type="ARBA" id="ARBA00022490"/>
    </source>
</evidence>
<dbReference type="Pfam" id="PF00009">
    <property type="entry name" value="GTP_EFTU"/>
    <property type="match status" value="1"/>
</dbReference>
<dbReference type="InterPro" id="IPR009001">
    <property type="entry name" value="Transl_elong_EF1A/Init_IF2_C"/>
</dbReference>
<evidence type="ECO:0000256" key="8">
    <source>
        <dbReference type="ARBA" id="ARBA00031615"/>
    </source>
</evidence>
<dbReference type="Gene3D" id="1.10.10.10">
    <property type="entry name" value="Winged helix-like DNA-binding domain superfamily/Winged helix DNA-binding domain"/>
    <property type="match status" value="1"/>
</dbReference>
<dbReference type="SUPFAM" id="SSF50465">
    <property type="entry name" value="EF-Tu/eEF-1alpha/eIF2-gamma C-terminal domain"/>
    <property type="match status" value="1"/>
</dbReference>
<gene>
    <name evidence="10" type="primary">selB</name>
    <name evidence="10" type="ordered locus">Gmet_3415</name>
</gene>
<feature type="domain" description="Tr-type G" evidence="9">
    <location>
        <begin position="1"/>
        <end position="172"/>
    </location>
</feature>
<dbReference type="KEGG" id="gme:Gmet_3415"/>
<reference evidence="10 11" key="1">
    <citation type="submission" date="2005-10" db="EMBL/GenBank/DDBJ databases">
        <title>Complete sequence of Geobacter metallireducens GS-15.</title>
        <authorList>
            <consortium name="US DOE Joint Genome Institute"/>
            <person name="Copeland A."/>
            <person name="Lucas S."/>
            <person name="Lapidus A."/>
            <person name="Barry K."/>
            <person name="Detter J.C."/>
            <person name="Glavina T."/>
            <person name="Hammon N."/>
            <person name="Israni S."/>
            <person name="Pitluck S."/>
            <person name="Di Bartolo G."/>
            <person name="Chain P."/>
            <person name="Schmutz J."/>
            <person name="Larimer F."/>
            <person name="Land M."/>
            <person name="Kyrpides N."/>
            <person name="Ivanova N."/>
            <person name="Richardson P."/>
        </authorList>
    </citation>
    <scope>NUCLEOTIDE SEQUENCE [LARGE SCALE GENOMIC DNA]</scope>
    <source>
        <strain evidence="11">ATCC 53774 / DSM 7210 / GS-15</strain>
    </source>
</reference>
<dbReference type="InterPro" id="IPR015191">
    <property type="entry name" value="SelB_WHD4"/>
</dbReference>
<dbReference type="Pfam" id="PF09106">
    <property type="entry name" value="WHD_2nd_SelB"/>
    <property type="match status" value="1"/>
</dbReference>
<organism evidence="10 11">
    <name type="scientific">Geobacter metallireducens (strain ATCC 53774 / DSM 7210 / GS-15)</name>
    <dbReference type="NCBI Taxonomy" id="269799"/>
    <lineage>
        <taxon>Bacteria</taxon>
        <taxon>Pseudomonadati</taxon>
        <taxon>Thermodesulfobacteriota</taxon>
        <taxon>Desulfuromonadia</taxon>
        <taxon>Geobacterales</taxon>
        <taxon>Geobacteraceae</taxon>
        <taxon>Geobacter</taxon>
    </lineage>
</organism>
<dbReference type="NCBIfam" id="TIGR00231">
    <property type="entry name" value="small_GTP"/>
    <property type="match status" value="1"/>
</dbReference>
<comment type="function">
    <text evidence="7">Translation factor necessary for the incorporation of selenocysteine into proteins. It probably replaces EF-Tu for the insertion of selenocysteine directed by the UGA codon. SelB binds GTP and GDP.</text>
</comment>
<dbReference type="InterPro" id="IPR004535">
    <property type="entry name" value="Transl_elong_SelB"/>
</dbReference>
<evidence type="ECO:0000256" key="5">
    <source>
        <dbReference type="ARBA" id="ARBA00022917"/>
    </source>
</evidence>
<dbReference type="GO" id="GO:0003723">
    <property type="term" value="F:RNA binding"/>
    <property type="evidence" value="ECO:0007669"/>
    <property type="project" value="InterPro"/>
</dbReference>
<evidence type="ECO:0000313" key="11">
    <source>
        <dbReference type="Proteomes" id="UP000007073"/>
    </source>
</evidence>
<dbReference type="EMBL" id="CP000148">
    <property type="protein sequence ID" value="ABB33627.1"/>
    <property type="molecule type" value="Genomic_DNA"/>
</dbReference>
<dbReference type="InterPro" id="IPR005225">
    <property type="entry name" value="Small_GTP-bd"/>
</dbReference>
<dbReference type="PROSITE" id="PS00301">
    <property type="entry name" value="G_TR_1"/>
    <property type="match status" value="1"/>
</dbReference>
<dbReference type="InterPro" id="IPR004161">
    <property type="entry name" value="EFTu-like_2"/>
</dbReference>
<dbReference type="InterPro" id="IPR057335">
    <property type="entry name" value="Beta-barrel_SelB"/>
</dbReference>
<evidence type="ECO:0000256" key="1">
    <source>
        <dbReference type="ARBA" id="ARBA00004496"/>
    </source>
</evidence>
<dbReference type="InterPro" id="IPR000795">
    <property type="entry name" value="T_Tr_GTP-bd_dom"/>
</dbReference>
<reference evidence="10 11" key="2">
    <citation type="journal article" date="2009" name="BMC Microbiol.">
        <title>The genome sequence of Geobacter metallireducens: features of metabolism, physiology and regulation common and dissimilar to Geobacter sulfurreducens.</title>
        <authorList>
            <person name="Aklujkar M."/>
            <person name="Krushkal J."/>
            <person name="DiBartolo G."/>
            <person name="Lapidus A."/>
            <person name="Land M.L."/>
            <person name="Lovley D.R."/>
        </authorList>
    </citation>
    <scope>NUCLEOTIDE SEQUENCE [LARGE SCALE GENOMIC DNA]</scope>
    <source>
        <strain evidence="11">ATCC 53774 / DSM 7210 / GS-15</strain>
    </source>
</reference>
<dbReference type="PROSITE" id="PS51722">
    <property type="entry name" value="G_TR_2"/>
    <property type="match status" value="1"/>
</dbReference>
<keyword evidence="4" id="KW-0547">Nucleotide-binding</keyword>
<dbReference type="STRING" id="269799.Gmet_3415"/>
<comment type="subcellular location">
    <subcellularLocation>
        <location evidence="1">Cytoplasm</location>
    </subcellularLocation>
</comment>
<dbReference type="AlphaFoldDB" id="Q39Q47"/>
<sequence>MKHLILGTAGHIDHGKTSLVRALTGIDTDRLPEEKKRGITIELGFAHLELPGGLRFGIVDVPGHERFVRTMVAGVGGMDLVMLVIAADEGVMPQTREHLEICQLLGVKKGLVALTKSDMVDPEWLGLVAEEVREYLAGSFLEEAPVVPVSSRTGAGIDDLKGELARLAAQVEEKRSEGPFRLPVDRVFTVTGFGTVVTGTLLAGEIRVGDEVELLPSGREARVRGVQTHGRKGDAAGAGQRVAVNLQGVEHTEVVRGDIVVPRGVFRTTRAVDVRLDLLPTAPKELRHRATLRLHSATYEVPAQVILLDRDVLAPGESAFVQLRLKHPVLLLPGDPFVLRSYSPQVTVGGGRVLDPIPPRRRRRSDEALALLHALGEHAEADTVRLLVAGSLLSGVAFEEISLRSGLSPRRAEAALASLLSAGEVVQVVREPRILLSRDAFGSLKSHLQGEVEGYLRDNPLKEGIGKEELKTRLPKRSDPRFFTPLLTSLEKEGKVVVERELVKLPGRKGEPTVDQSGLQGRIEAALLRGGFEPPTVKELCDQLRCGEKELLEHLNILARQGRAVKLKSDVFYPPGPVGEIREKLVARLREKGEITPPEFRELTGLSRKFMIPLLEFFDQEKITIRVGDKRILRKG</sequence>
<dbReference type="Gene3D" id="3.40.50.300">
    <property type="entry name" value="P-loop containing nucleotide triphosphate hydrolases"/>
    <property type="match status" value="1"/>
</dbReference>
<evidence type="ECO:0000256" key="2">
    <source>
        <dbReference type="ARBA" id="ARBA00015953"/>
    </source>
</evidence>
<dbReference type="SUPFAM" id="SSF50447">
    <property type="entry name" value="Translation proteins"/>
    <property type="match status" value="1"/>
</dbReference>
<keyword evidence="3" id="KW-0963">Cytoplasm</keyword>
<dbReference type="NCBIfam" id="TIGR00475">
    <property type="entry name" value="selB"/>
    <property type="match status" value="1"/>
</dbReference>
<dbReference type="GO" id="GO:0003746">
    <property type="term" value="F:translation elongation factor activity"/>
    <property type="evidence" value="ECO:0007669"/>
    <property type="project" value="UniProtKB-KW"/>
</dbReference>
<dbReference type="GO" id="GO:0005829">
    <property type="term" value="C:cytosol"/>
    <property type="evidence" value="ECO:0007669"/>
    <property type="project" value="TreeGrafter"/>
</dbReference>
<dbReference type="CDD" id="cd04171">
    <property type="entry name" value="SelB"/>
    <property type="match status" value="1"/>
</dbReference>
<proteinExistence type="predicted"/>
<dbReference type="InterPro" id="IPR027417">
    <property type="entry name" value="P-loop_NTPase"/>
</dbReference>
<dbReference type="GO" id="GO:0005525">
    <property type="term" value="F:GTP binding"/>
    <property type="evidence" value="ECO:0007669"/>
    <property type="project" value="UniProtKB-KW"/>
</dbReference>
<keyword evidence="6" id="KW-0342">GTP-binding</keyword>
<evidence type="ECO:0000256" key="7">
    <source>
        <dbReference type="ARBA" id="ARBA00025526"/>
    </source>
</evidence>
<dbReference type="HOGENOM" id="CLU_023030_3_0_7"/>
<dbReference type="InterPro" id="IPR036390">
    <property type="entry name" value="WH_DNA-bd_sf"/>
</dbReference>
<dbReference type="InterPro" id="IPR009000">
    <property type="entry name" value="Transl_B-barrel_sf"/>
</dbReference>
<dbReference type="FunFam" id="3.40.50.300:FF:001064">
    <property type="entry name" value="Selenocysteine-specific translation elongation factor"/>
    <property type="match status" value="1"/>
</dbReference>
<evidence type="ECO:0000256" key="6">
    <source>
        <dbReference type="ARBA" id="ARBA00023134"/>
    </source>
</evidence>
<dbReference type="SUPFAM" id="SSF52540">
    <property type="entry name" value="P-loop containing nucleoside triphosphate hydrolases"/>
    <property type="match status" value="1"/>
</dbReference>
<dbReference type="Pfam" id="PF25461">
    <property type="entry name" value="Beta-barrel_SelB"/>
    <property type="match status" value="1"/>
</dbReference>
<evidence type="ECO:0000259" key="9">
    <source>
        <dbReference type="PROSITE" id="PS51722"/>
    </source>
</evidence>
<dbReference type="Proteomes" id="UP000007073">
    <property type="component" value="Chromosome"/>
</dbReference>
<dbReference type="GO" id="GO:0001514">
    <property type="term" value="P:selenocysteine incorporation"/>
    <property type="evidence" value="ECO:0007669"/>
    <property type="project" value="InterPro"/>
</dbReference>
<dbReference type="Gene3D" id="1.10.10.2770">
    <property type="match status" value="1"/>
</dbReference>
<keyword evidence="5" id="KW-0648">Protein biosynthesis</keyword>
<protein>
    <recommendedName>
        <fullName evidence="2">Selenocysteine-specific elongation factor</fullName>
    </recommendedName>
    <alternativeName>
        <fullName evidence="8">SelB translation factor</fullName>
    </alternativeName>
</protein>
<dbReference type="InterPro" id="IPR015190">
    <property type="entry name" value="Elong_fac_SelB-wing-hlx_typ-2"/>
</dbReference>
<dbReference type="PANTHER" id="PTHR43721:SF22">
    <property type="entry name" value="ELONGATION FACTOR TU, MITOCHONDRIAL"/>
    <property type="match status" value="1"/>
</dbReference>